<evidence type="ECO:0000313" key="2">
    <source>
        <dbReference type="EMBL" id="KAF9689743.1"/>
    </source>
</evidence>
<gene>
    <name evidence="2" type="ORF">SADUNF_Sadunf01G0124000</name>
</gene>
<dbReference type="OrthoDB" id="1901794at2759"/>
<dbReference type="AlphaFoldDB" id="A0A835NBY8"/>
<reference evidence="2 3" key="1">
    <citation type="submission" date="2020-10" db="EMBL/GenBank/DDBJ databases">
        <title>Plant Genome Project.</title>
        <authorList>
            <person name="Zhang R.-G."/>
        </authorList>
    </citation>
    <scope>NUCLEOTIDE SEQUENCE [LARGE SCALE GENOMIC DNA]</scope>
    <source>
        <strain evidence="2">FAFU-HL-1</strain>
        <tissue evidence="2">Leaf</tissue>
    </source>
</reference>
<dbReference type="EMBL" id="JADGMS010000001">
    <property type="protein sequence ID" value="KAF9689743.1"/>
    <property type="molecule type" value="Genomic_DNA"/>
</dbReference>
<name>A0A835NBY8_9ROSI</name>
<feature type="domain" description="Myb-like" evidence="1">
    <location>
        <begin position="18"/>
        <end position="70"/>
    </location>
</feature>
<organism evidence="2 3">
    <name type="scientific">Salix dunnii</name>
    <dbReference type="NCBI Taxonomy" id="1413687"/>
    <lineage>
        <taxon>Eukaryota</taxon>
        <taxon>Viridiplantae</taxon>
        <taxon>Streptophyta</taxon>
        <taxon>Embryophyta</taxon>
        <taxon>Tracheophyta</taxon>
        <taxon>Spermatophyta</taxon>
        <taxon>Magnoliopsida</taxon>
        <taxon>eudicotyledons</taxon>
        <taxon>Gunneridae</taxon>
        <taxon>Pentapetalae</taxon>
        <taxon>rosids</taxon>
        <taxon>fabids</taxon>
        <taxon>Malpighiales</taxon>
        <taxon>Salicaceae</taxon>
        <taxon>Saliceae</taxon>
        <taxon>Salix</taxon>
    </lineage>
</organism>
<dbReference type="PROSITE" id="PS50090">
    <property type="entry name" value="MYB_LIKE"/>
    <property type="match status" value="1"/>
</dbReference>
<dbReference type="InterPro" id="IPR001005">
    <property type="entry name" value="SANT/Myb"/>
</dbReference>
<proteinExistence type="predicted"/>
<evidence type="ECO:0000259" key="1">
    <source>
        <dbReference type="PROSITE" id="PS50090"/>
    </source>
</evidence>
<dbReference type="PANTHER" id="PTHR31307">
    <property type="entry name" value="TRIHELIX TRANSCRIPTION FACTOR ASIL2"/>
    <property type="match status" value="1"/>
</dbReference>
<accession>A0A835NBY8</accession>
<protein>
    <recommendedName>
        <fullName evidence="1">Myb-like domain-containing protein</fullName>
    </recommendedName>
</protein>
<sequence length="568" mass="63128">MATTTSYATPKRVPPPCWTQDESLALIKAYRDKWYSVNRGNLRAADWEAVAASVPLKSSLQCRHKIEKLRKRYRVEKQKCLKYPGRFFSSWDLFPLLDSFEIGSLGSKVGQEIDKGNDVGDGFRVKKLGDRYLLTIQKNGKTNGDLDPDEDFDLDPDLAFRSTKYSKVDGGFNAGDSGSGLDFKSVADKNLVSVAFRPEDYVGVNGKLTASVGLNCDYGGEFGYKVEKTRDRKVMPQGVGLPDYEVIANNYVSYARNITEGAHSHGGFPLKSLGVRNLAFHGLNPKNFNKTDGKPAPDFCDNDDHVDIDYINDERDEFGKKVFNGWSYSPTGFRPKNCGKIDGNSRLNARSRAVNVGMNGIGDGVKRERDPISFLVSAIEQATESFVKVEMMKMDMASEIEKMRMEMGLKHNQMILESQQQIVDTLAKAMLEKKKKREKVEVLPPASSRNGYYQDAAVDFERIEGLLGTGSYSIKAGSSLITPIFLVRALLDLRFSCDPSIAGMILVNQTSLLRGAVVYAAGSNQCQFYEPRFVVVNGKGCSQLHIQMGTRERNPCKLVTWSGNPCSI</sequence>
<dbReference type="Proteomes" id="UP000657918">
    <property type="component" value="Unassembled WGS sequence"/>
</dbReference>
<dbReference type="InterPro" id="IPR044823">
    <property type="entry name" value="ASIL1/2-like"/>
</dbReference>
<evidence type="ECO:0000313" key="3">
    <source>
        <dbReference type="Proteomes" id="UP000657918"/>
    </source>
</evidence>
<dbReference type="PANTHER" id="PTHR31307:SF43">
    <property type="entry name" value="TRIHELIX TRANSCRIPTION FACTOR ASIL2-LIKE"/>
    <property type="match status" value="1"/>
</dbReference>
<comment type="caution">
    <text evidence="2">The sequence shown here is derived from an EMBL/GenBank/DDBJ whole genome shotgun (WGS) entry which is preliminary data.</text>
</comment>
<dbReference type="Gene3D" id="1.10.10.60">
    <property type="entry name" value="Homeodomain-like"/>
    <property type="match status" value="1"/>
</dbReference>
<dbReference type="InterPro" id="IPR044822">
    <property type="entry name" value="Myb_DNA-bind_4"/>
</dbReference>
<dbReference type="Pfam" id="PF13837">
    <property type="entry name" value="Myb_DNA-bind_4"/>
    <property type="match status" value="1"/>
</dbReference>
<keyword evidence="3" id="KW-1185">Reference proteome</keyword>